<keyword evidence="5 6" id="KW-0472">Membrane</keyword>
<keyword evidence="4 6" id="KW-1133">Transmembrane helix</keyword>
<evidence type="ECO:0000256" key="2">
    <source>
        <dbReference type="ARBA" id="ARBA00022475"/>
    </source>
</evidence>
<comment type="subcellular location">
    <subcellularLocation>
        <location evidence="1">Cell membrane</location>
        <topology evidence="1">Multi-pass membrane protein</topology>
    </subcellularLocation>
</comment>
<feature type="domain" description="VTT" evidence="7">
    <location>
        <begin position="78"/>
        <end position="158"/>
    </location>
</feature>
<evidence type="ECO:0000256" key="5">
    <source>
        <dbReference type="ARBA" id="ARBA00023136"/>
    </source>
</evidence>
<dbReference type="EMBL" id="UINC01200909">
    <property type="protein sequence ID" value="SVE20009.1"/>
    <property type="molecule type" value="Genomic_DNA"/>
</dbReference>
<proteinExistence type="predicted"/>
<evidence type="ECO:0000256" key="6">
    <source>
        <dbReference type="SAM" id="Phobius"/>
    </source>
</evidence>
<keyword evidence="3 6" id="KW-0812">Transmembrane</keyword>
<evidence type="ECO:0000256" key="1">
    <source>
        <dbReference type="ARBA" id="ARBA00004651"/>
    </source>
</evidence>
<dbReference type="Pfam" id="PF09335">
    <property type="entry name" value="VTT_dom"/>
    <property type="match status" value="1"/>
</dbReference>
<evidence type="ECO:0000259" key="7">
    <source>
        <dbReference type="Pfam" id="PF09335"/>
    </source>
</evidence>
<feature type="transmembrane region" description="Helical" evidence="6">
    <location>
        <begin position="93"/>
        <end position="115"/>
    </location>
</feature>
<protein>
    <recommendedName>
        <fullName evidence="7">VTT domain-containing protein</fullName>
    </recommendedName>
</protein>
<name>A0A383BJF2_9ZZZZ</name>
<evidence type="ECO:0000256" key="4">
    <source>
        <dbReference type="ARBA" id="ARBA00022989"/>
    </source>
</evidence>
<feature type="non-terminal residue" evidence="8">
    <location>
        <position position="158"/>
    </location>
</feature>
<feature type="transmembrane region" description="Helical" evidence="6">
    <location>
        <begin position="22"/>
        <end position="44"/>
    </location>
</feature>
<keyword evidence="2" id="KW-1003">Cell membrane</keyword>
<dbReference type="AlphaFoldDB" id="A0A383BJF2"/>
<evidence type="ECO:0000313" key="8">
    <source>
        <dbReference type="EMBL" id="SVE20009.1"/>
    </source>
</evidence>
<dbReference type="PANTHER" id="PTHR12677:SF59">
    <property type="entry name" value="GOLGI APPARATUS MEMBRANE PROTEIN TVP38-RELATED"/>
    <property type="match status" value="1"/>
</dbReference>
<dbReference type="InterPro" id="IPR015414">
    <property type="entry name" value="TMEM64"/>
</dbReference>
<gene>
    <name evidence="8" type="ORF">METZ01_LOCUS472863</name>
</gene>
<dbReference type="PANTHER" id="PTHR12677">
    <property type="entry name" value="GOLGI APPARATUS MEMBRANE PROTEIN TVP38-RELATED"/>
    <property type="match status" value="1"/>
</dbReference>
<sequence length="158" mass="16769">MKTDSPVPELSRERGLKGLGNALRWISALMLISGLLLCAGALPLESSLRRLSSFIDGAGPWGPILYGVIYSIATVAMVPGSILTFFAGVSFGLGVGTLTVSIASTAGAALSFLVARRLARKRISRLLEQRPYLTAIDKALEQGDWKTVALMRLSPAIP</sequence>
<accession>A0A383BJF2</accession>
<dbReference type="GO" id="GO:0005886">
    <property type="term" value="C:plasma membrane"/>
    <property type="evidence" value="ECO:0007669"/>
    <property type="project" value="UniProtKB-SubCell"/>
</dbReference>
<organism evidence="8">
    <name type="scientific">marine metagenome</name>
    <dbReference type="NCBI Taxonomy" id="408172"/>
    <lineage>
        <taxon>unclassified sequences</taxon>
        <taxon>metagenomes</taxon>
        <taxon>ecological metagenomes</taxon>
    </lineage>
</organism>
<dbReference type="InterPro" id="IPR032816">
    <property type="entry name" value="VTT_dom"/>
</dbReference>
<evidence type="ECO:0000256" key="3">
    <source>
        <dbReference type="ARBA" id="ARBA00022692"/>
    </source>
</evidence>
<feature type="transmembrane region" description="Helical" evidence="6">
    <location>
        <begin position="64"/>
        <end position="87"/>
    </location>
</feature>
<reference evidence="8" key="1">
    <citation type="submission" date="2018-05" db="EMBL/GenBank/DDBJ databases">
        <authorList>
            <person name="Lanie J.A."/>
            <person name="Ng W.-L."/>
            <person name="Kazmierczak K.M."/>
            <person name="Andrzejewski T.M."/>
            <person name="Davidsen T.M."/>
            <person name="Wayne K.J."/>
            <person name="Tettelin H."/>
            <person name="Glass J.I."/>
            <person name="Rusch D."/>
            <person name="Podicherti R."/>
            <person name="Tsui H.-C.T."/>
            <person name="Winkler M.E."/>
        </authorList>
    </citation>
    <scope>NUCLEOTIDE SEQUENCE</scope>
</reference>